<proteinExistence type="predicted"/>
<accession>A0A8S5TC26</accession>
<name>A0A8S5TC26_9CAUD</name>
<sequence>MSSLLDFIYYQENLLGPSYLIDSVSKSKATLMDLMP</sequence>
<protein>
    <submittedName>
        <fullName evidence="1">Uncharacterized protein</fullName>
    </submittedName>
</protein>
<dbReference type="EMBL" id="BK032798">
    <property type="protein sequence ID" value="DAF60868.1"/>
    <property type="molecule type" value="Genomic_DNA"/>
</dbReference>
<reference evidence="1" key="1">
    <citation type="journal article" date="2021" name="Proc. Natl. Acad. Sci. U.S.A.">
        <title>A Catalog of Tens of Thousands of Viruses from Human Metagenomes Reveals Hidden Associations with Chronic Diseases.</title>
        <authorList>
            <person name="Tisza M.J."/>
            <person name="Buck C.B."/>
        </authorList>
    </citation>
    <scope>NUCLEOTIDE SEQUENCE</scope>
    <source>
        <strain evidence="1">CtVDC13</strain>
    </source>
</reference>
<organism evidence="1">
    <name type="scientific">Siphoviridae sp. ctVDC13</name>
    <dbReference type="NCBI Taxonomy" id="2827880"/>
    <lineage>
        <taxon>Viruses</taxon>
        <taxon>Duplodnaviria</taxon>
        <taxon>Heunggongvirae</taxon>
        <taxon>Uroviricota</taxon>
        <taxon>Caudoviricetes</taxon>
    </lineage>
</organism>
<evidence type="ECO:0000313" key="1">
    <source>
        <dbReference type="EMBL" id="DAF60868.1"/>
    </source>
</evidence>